<evidence type="ECO:0000313" key="10">
    <source>
        <dbReference type="Proteomes" id="UP000069272"/>
    </source>
</evidence>
<feature type="compositionally biased region" description="Low complexity" evidence="8">
    <location>
        <begin position="137"/>
        <end position="149"/>
    </location>
</feature>
<evidence type="ECO:0000256" key="5">
    <source>
        <dbReference type="ARBA" id="ARBA00023163"/>
    </source>
</evidence>
<feature type="region of interest" description="Disordered" evidence="8">
    <location>
        <begin position="557"/>
        <end position="585"/>
    </location>
</feature>
<evidence type="ECO:0000256" key="8">
    <source>
        <dbReference type="SAM" id="MobiDB-lite"/>
    </source>
</evidence>
<evidence type="ECO:0000256" key="7">
    <source>
        <dbReference type="SAM" id="Coils"/>
    </source>
</evidence>
<organism evidence="9 10">
    <name type="scientific">Anopheles albimanus</name>
    <name type="common">New world malaria mosquito</name>
    <dbReference type="NCBI Taxonomy" id="7167"/>
    <lineage>
        <taxon>Eukaryota</taxon>
        <taxon>Metazoa</taxon>
        <taxon>Ecdysozoa</taxon>
        <taxon>Arthropoda</taxon>
        <taxon>Hexapoda</taxon>
        <taxon>Insecta</taxon>
        <taxon>Pterygota</taxon>
        <taxon>Neoptera</taxon>
        <taxon>Endopterygota</taxon>
        <taxon>Diptera</taxon>
        <taxon>Nematocera</taxon>
        <taxon>Culicoidea</taxon>
        <taxon>Culicidae</taxon>
        <taxon>Anophelinae</taxon>
        <taxon>Anopheles</taxon>
    </lineage>
</organism>
<evidence type="ECO:0000256" key="2">
    <source>
        <dbReference type="ARBA" id="ARBA00009050"/>
    </source>
</evidence>
<dbReference type="Gene3D" id="1.20.5.170">
    <property type="match status" value="1"/>
</dbReference>
<keyword evidence="6" id="KW-0539">Nucleus</keyword>
<keyword evidence="4" id="KW-0238">DNA-binding</keyword>
<feature type="coiled-coil region" evidence="7">
    <location>
        <begin position="308"/>
        <end position="335"/>
    </location>
</feature>
<feature type="compositionally biased region" description="Polar residues" evidence="8">
    <location>
        <begin position="713"/>
        <end position="722"/>
    </location>
</feature>
<feature type="compositionally biased region" description="Basic and acidic residues" evidence="8">
    <location>
        <begin position="557"/>
        <end position="578"/>
    </location>
</feature>
<dbReference type="GO" id="GO:0030968">
    <property type="term" value="P:endoplasmic reticulum unfolded protein response"/>
    <property type="evidence" value="ECO:0007669"/>
    <property type="project" value="TreeGrafter"/>
</dbReference>
<dbReference type="EnsemblMetazoa" id="AALB001528-RA">
    <property type="protein sequence ID" value="AALB001528-PA"/>
    <property type="gene ID" value="AALB001528"/>
</dbReference>
<comment type="similarity">
    <text evidence="2">Belongs to the bZIP family. ATF subfamily.</text>
</comment>
<dbReference type="InterPro" id="IPR004827">
    <property type="entry name" value="bZIP"/>
</dbReference>
<keyword evidence="10" id="KW-1185">Reference proteome</keyword>
<name>A0A182F4Y6_ANOAL</name>
<dbReference type="VEuPathDB" id="VectorBase:AALB20_035316"/>
<feature type="region of interest" description="Disordered" evidence="8">
    <location>
        <begin position="684"/>
        <end position="755"/>
    </location>
</feature>
<dbReference type="GO" id="GO:0005634">
    <property type="term" value="C:nucleus"/>
    <property type="evidence" value="ECO:0007669"/>
    <property type="project" value="TreeGrafter"/>
</dbReference>
<dbReference type="SMART" id="SM00338">
    <property type="entry name" value="BRLZ"/>
    <property type="match status" value="1"/>
</dbReference>
<accession>A0A182F4Y6</accession>
<dbReference type="VEuPathDB" id="VectorBase:AALB001528"/>
<dbReference type="GO" id="GO:0016020">
    <property type="term" value="C:membrane"/>
    <property type="evidence" value="ECO:0007669"/>
    <property type="project" value="UniProtKB-SubCell"/>
</dbReference>
<dbReference type="InterPro" id="IPR046347">
    <property type="entry name" value="bZIP_sf"/>
</dbReference>
<protein>
    <submittedName>
        <fullName evidence="9">Uncharacterized protein</fullName>
    </submittedName>
</protein>
<reference evidence="9 10" key="1">
    <citation type="journal article" date="2017" name="G3 (Bethesda)">
        <title>The Physical Genome Mapping of Anopheles albimanus Corrected Scaffold Misassemblies and Identified Interarm Rearrangements in Genus Anopheles.</title>
        <authorList>
            <person name="Artemov G.N."/>
            <person name="Peery A.N."/>
            <person name="Jiang X."/>
            <person name="Tu Z."/>
            <person name="Stegniy V.N."/>
            <person name="Sharakhova M.V."/>
            <person name="Sharakhov I.V."/>
        </authorList>
    </citation>
    <scope>NUCLEOTIDE SEQUENCE [LARGE SCALE GENOMIC DNA]</scope>
    <source>
        <strain evidence="9 10">ALBI9_A</strain>
    </source>
</reference>
<reference evidence="9" key="2">
    <citation type="submission" date="2022-08" db="UniProtKB">
        <authorList>
            <consortium name="EnsemblMetazoa"/>
        </authorList>
    </citation>
    <scope>IDENTIFICATION</scope>
    <source>
        <strain evidence="9">STECLA/ALBI9_A</strain>
    </source>
</reference>
<dbReference type="InterPro" id="IPR051882">
    <property type="entry name" value="ATF_bZIP_TF"/>
</dbReference>
<feature type="compositionally biased region" description="Basic and acidic residues" evidence="8">
    <location>
        <begin position="728"/>
        <end position="741"/>
    </location>
</feature>
<dbReference type="Pfam" id="PF00170">
    <property type="entry name" value="bZIP_1"/>
    <property type="match status" value="1"/>
</dbReference>
<evidence type="ECO:0000256" key="3">
    <source>
        <dbReference type="ARBA" id="ARBA00023015"/>
    </source>
</evidence>
<sequence>MESSLDLHNDFDLSLEHEYLCSGMYESGMDLPVNYGLGDLLVQQDPPSCSVVNEQTMQDLVSGQYGGEFINPDDFLNDIHQSQADSLDGSSPSNRDTPSPASSQQSLESVPSSGGFESCHVVPMHFESPPISPLGPVSPSQVCQQQPKPCETKTCHTGTTASGRRIKILPKTSVNSNITKTITKKTIVLSAKDYKALIANTLKQPSNNTILLKATTTATNASIVPAKIVTPAAQTKPVKIPAVLPPLALVQNRSAPLVKKTDPVSSVPLAIPMMRASGTSTSDPTIDEKTLKKHQRMIKNRQSAYESRMKKKEYVSSLEDRIQELSNENAQLRQVESMPSGGLWNAHVADFIICLQENACLLQRLAIQCSCAASSILISQASGKKMSPTARKNTALVLAMLFMVSLNFYPIGNLLTNTNENIDLEATHAGDPNPYHTRGLLWSNNTVNELSKKKSQINLNLTALDELEKDESTEPSFSSECPFYVNQTENIRLASELRRWIGENGYKNLTDSKDGSGGDMSIDTFAKMFHLKDTIDSMYRQMKDISAQMKTYEKRQQRLTLRGDKRQSNRRATDRGKNEVTPYRGKHLHKPNDLDLYYPRINIKYAEFFEEIGRRDDTFYLVSFSEEHLLLPALAYNKTNRPRMSLMLPTVAGGGPMGNGTDTITLMQIDCEVMNTSVIQIREKAIPGDLRPHANTPKTTRDRSAGAGGFGRNATNTSQTRRPNAHPLPREKLQANHSTDHRKPRIPQQHGQPVRPFFVERMNEHLKSEHHVN</sequence>
<evidence type="ECO:0000256" key="1">
    <source>
        <dbReference type="ARBA" id="ARBA00004167"/>
    </source>
</evidence>
<dbReference type="PROSITE" id="PS50217">
    <property type="entry name" value="BZIP"/>
    <property type="match status" value="1"/>
</dbReference>
<keyword evidence="5" id="KW-0804">Transcription</keyword>
<proteinExistence type="inferred from homology"/>
<dbReference type="SUPFAM" id="SSF57959">
    <property type="entry name" value="Leucine zipper domain"/>
    <property type="match status" value="1"/>
</dbReference>
<evidence type="ECO:0000256" key="4">
    <source>
        <dbReference type="ARBA" id="ARBA00023125"/>
    </source>
</evidence>
<dbReference type="STRING" id="7167.A0A182F4Y6"/>
<feature type="compositionally biased region" description="Low complexity" evidence="8">
    <location>
        <begin position="102"/>
        <end position="113"/>
    </location>
</feature>
<comment type="subcellular location">
    <subcellularLocation>
        <location evidence="1">Membrane</location>
        <topology evidence="1">Single-pass membrane protein</topology>
    </subcellularLocation>
</comment>
<keyword evidence="7" id="KW-0175">Coiled coil</keyword>
<dbReference type="GO" id="GO:0000978">
    <property type="term" value="F:RNA polymerase II cis-regulatory region sequence-specific DNA binding"/>
    <property type="evidence" value="ECO:0007669"/>
    <property type="project" value="TreeGrafter"/>
</dbReference>
<dbReference type="GO" id="GO:0000981">
    <property type="term" value="F:DNA-binding transcription factor activity, RNA polymerase II-specific"/>
    <property type="evidence" value="ECO:0007669"/>
    <property type="project" value="TreeGrafter"/>
</dbReference>
<evidence type="ECO:0000256" key="6">
    <source>
        <dbReference type="ARBA" id="ARBA00023242"/>
    </source>
</evidence>
<dbReference type="Proteomes" id="UP000069272">
    <property type="component" value="Chromosome 2L"/>
</dbReference>
<dbReference type="AlphaFoldDB" id="A0A182F4Y6"/>
<feature type="region of interest" description="Disordered" evidence="8">
    <location>
        <begin position="82"/>
        <end position="114"/>
    </location>
</feature>
<keyword evidence="3" id="KW-0805">Transcription regulation</keyword>
<dbReference type="PANTHER" id="PTHR46164">
    <property type="entry name" value="ATF6, ISOFORM C"/>
    <property type="match status" value="1"/>
</dbReference>
<feature type="compositionally biased region" description="Polar residues" evidence="8">
    <location>
        <begin position="82"/>
        <end position="101"/>
    </location>
</feature>
<dbReference type="PROSITE" id="PS00036">
    <property type="entry name" value="BZIP_BASIC"/>
    <property type="match status" value="1"/>
</dbReference>
<evidence type="ECO:0000313" key="9">
    <source>
        <dbReference type="EnsemblMetazoa" id="AALB001528-PA"/>
    </source>
</evidence>
<dbReference type="PANTHER" id="PTHR46164:SF3">
    <property type="entry name" value="ATF6, ISOFORM C"/>
    <property type="match status" value="1"/>
</dbReference>
<feature type="region of interest" description="Disordered" evidence="8">
    <location>
        <begin position="130"/>
        <end position="159"/>
    </location>
</feature>